<reference evidence="4 5" key="1">
    <citation type="submission" date="2015-02" db="EMBL/GenBank/DDBJ databases">
        <title>Draft genome sequences of ten Microbacterium spp. with emphasis on heavy metal contaminated environments.</title>
        <authorList>
            <person name="Corretto E."/>
        </authorList>
    </citation>
    <scope>NUCLEOTIDE SEQUENCE [LARGE SCALE GENOMIC DNA]</scope>
    <source>
        <strain evidence="4 5">DSM 23848</strain>
    </source>
</reference>
<keyword evidence="1" id="KW-0808">Transferase</keyword>
<gene>
    <name evidence="4" type="ORF">RL72_01337</name>
</gene>
<protein>
    <submittedName>
        <fullName evidence="4">Possibl zinc metallo-peptidase</fullName>
    </submittedName>
</protein>
<dbReference type="EMBL" id="JYIT01000069">
    <property type="protein sequence ID" value="KJL25560.1"/>
    <property type="molecule type" value="Genomic_DNA"/>
</dbReference>
<dbReference type="InterPro" id="IPR050832">
    <property type="entry name" value="Bact_Acetyltransf"/>
</dbReference>
<dbReference type="InterPro" id="IPR010428">
    <property type="entry name" value="Zincin_1"/>
</dbReference>
<evidence type="ECO:0000313" key="4">
    <source>
        <dbReference type="EMBL" id="KJL25560.1"/>
    </source>
</evidence>
<evidence type="ECO:0000259" key="3">
    <source>
        <dbReference type="PROSITE" id="PS51186"/>
    </source>
</evidence>
<name>A0A0F0KZL1_9MICO</name>
<sequence>MASFVRTATDADLAELARIEDEADVVFAERFGSALGQDAPSGHDRAAEPGFVLVVAEHEGGPAIGFVHVLEHDGIAHLEQLSVLPAHGRRGHGRELVEAALDEASERGHDTVTLRTFADIPWNAPFYASLGFIESDSPDLAFYRGLIDTERRLGLDELGRRVHMTIDVRGGMTMDPEQFEGLVADELDRLPDDMVDGLENLVFVVEDRPDDGSLDLLGLYDGLAVTERGNYGMGELPDRIIVYREPHLAQCADEDELRTEVHTTLVHEIAHYYGIDDEQLHELGWA</sequence>
<dbReference type="Proteomes" id="UP000033448">
    <property type="component" value="Unassembled WGS sequence"/>
</dbReference>
<feature type="domain" description="N-acetyltransferase" evidence="3">
    <location>
        <begin position="3"/>
        <end position="156"/>
    </location>
</feature>
<dbReference type="GO" id="GO:0016747">
    <property type="term" value="F:acyltransferase activity, transferring groups other than amino-acyl groups"/>
    <property type="evidence" value="ECO:0007669"/>
    <property type="project" value="InterPro"/>
</dbReference>
<proteinExistence type="predicted"/>
<accession>A0A0F0KZL1</accession>
<dbReference type="Pfam" id="PF06262">
    <property type="entry name" value="Zincin_1"/>
    <property type="match status" value="1"/>
</dbReference>
<keyword evidence="5" id="KW-1185">Reference proteome</keyword>
<keyword evidence="2" id="KW-0012">Acyltransferase</keyword>
<evidence type="ECO:0000313" key="5">
    <source>
        <dbReference type="Proteomes" id="UP000033448"/>
    </source>
</evidence>
<dbReference type="SUPFAM" id="SSF55486">
    <property type="entry name" value="Metalloproteases ('zincins'), catalytic domain"/>
    <property type="match status" value="1"/>
</dbReference>
<dbReference type="CDD" id="cd04301">
    <property type="entry name" value="NAT_SF"/>
    <property type="match status" value="1"/>
</dbReference>
<dbReference type="Gene3D" id="3.40.630.30">
    <property type="match status" value="1"/>
</dbReference>
<organism evidence="4 5">
    <name type="scientific">Microbacterium azadirachtae</name>
    <dbReference type="NCBI Taxonomy" id="582680"/>
    <lineage>
        <taxon>Bacteria</taxon>
        <taxon>Bacillati</taxon>
        <taxon>Actinomycetota</taxon>
        <taxon>Actinomycetes</taxon>
        <taxon>Micrococcales</taxon>
        <taxon>Microbacteriaceae</taxon>
        <taxon>Microbacterium</taxon>
    </lineage>
</organism>
<dbReference type="PROSITE" id="PS51186">
    <property type="entry name" value="GNAT"/>
    <property type="match status" value="1"/>
</dbReference>
<dbReference type="PATRIC" id="fig|582680.7.peg.1377"/>
<evidence type="ECO:0000256" key="1">
    <source>
        <dbReference type="ARBA" id="ARBA00022679"/>
    </source>
</evidence>
<dbReference type="SUPFAM" id="SSF55729">
    <property type="entry name" value="Acyl-CoA N-acyltransferases (Nat)"/>
    <property type="match status" value="1"/>
</dbReference>
<dbReference type="InterPro" id="IPR000182">
    <property type="entry name" value="GNAT_dom"/>
</dbReference>
<dbReference type="PANTHER" id="PTHR43877">
    <property type="entry name" value="AMINOALKYLPHOSPHONATE N-ACETYLTRANSFERASE-RELATED-RELATED"/>
    <property type="match status" value="1"/>
</dbReference>
<comment type="caution">
    <text evidence="4">The sequence shown here is derived from an EMBL/GenBank/DDBJ whole genome shotgun (WGS) entry which is preliminary data.</text>
</comment>
<dbReference type="InterPro" id="IPR038555">
    <property type="entry name" value="Zincin_1_sf"/>
</dbReference>
<dbReference type="Pfam" id="PF00583">
    <property type="entry name" value="Acetyltransf_1"/>
    <property type="match status" value="1"/>
</dbReference>
<dbReference type="AlphaFoldDB" id="A0A0F0KZL1"/>
<dbReference type="OrthoDB" id="9806895at2"/>
<dbReference type="InterPro" id="IPR016181">
    <property type="entry name" value="Acyl_CoA_acyltransferase"/>
</dbReference>
<dbReference type="Gene3D" id="3.30.2010.20">
    <property type="match status" value="1"/>
</dbReference>
<evidence type="ECO:0000256" key="2">
    <source>
        <dbReference type="ARBA" id="ARBA00023315"/>
    </source>
</evidence>
<dbReference type="CDD" id="cd12952">
    <property type="entry name" value="MMP_ACEL2062"/>
    <property type="match status" value="1"/>
</dbReference>